<dbReference type="SUPFAM" id="SSF57196">
    <property type="entry name" value="EGF/Laminin"/>
    <property type="match status" value="1"/>
</dbReference>
<evidence type="ECO:0000313" key="10">
    <source>
        <dbReference type="Proteomes" id="UP000507470"/>
    </source>
</evidence>
<name>A0A6J8AT39_MYTCO</name>
<dbReference type="PROSITE" id="PS01208">
    <property type="entry name" value="VWFC_1"/>
    <property type="match status" value="1"/>
</dbReference>
<reference evidence="9 10" key="1">
    <citation type="submission" date="2020-06" db="EMBL/GenBank/DDBJ databases">
        <authorList>
            <person name="Li R."/>
            <person name="Bekaert M."/>
        </authorList>
    </citation>
    <scope>NUCLEOTIDE SEQUENCE [LARGE SCALE GENOMIC DNA]</scope>
    <source>
        <strain evidence="10">wild</strain>
    </source>
</reference>
<keyword evidence="5" id="KW-0325">Glycoprotein</keyword>
<evidence type="ECO:0000256" key="1">
    <source>
        <dbReference type="ARBA" id="ARBA00022536"/>
    </source>
</evidence>
<comment type="caution">
    <text evidence="6">Lacks conserved residue(s) required for the propagation of feature annotation.</text>
</comment>
<dbReference type="Gene3D" id="2.10.25.10">
    <property type="entry name" value="Laminin"/>
    <property type="match status" value="3"/>
</dbReference>
<dbReference type="GO" id="GO:0008201">
    <property type="term" value="F:heparin binding"/>
    <property type="evidence" value="ECO:0007669"/>
    <property type="project" value="TreeGrafter"/>
</dbReference>
<dbReference type="InterPro" id="IPR018097">
    <property type="entry name" value="EGF_Ca-bd_CS"/>
</dbReference>
<keyword evidence="1 6" id="KW-0245">EGF-like domain</keyword>
<evidence type="ECO:0000259" key="8">
    <source>
        <dbReference type="PROSITE" id="PS50184"/>
    </source>
</evidence>
<feature type="domain" description="VWFC" evidence="8">
    <location>
        <begin position="269"/>
        <end position="327"/>
    </location>
</feature>
<evidence type="ECO:0000259" key="7">
    <source>
        <dbReference type="PROSITE" id="PS50026"/>
    </source>
</evidence>
<dbReference type="CDD" id="cd00054">
    <property type="entry name" value="EGF_CA"/>
    <property type="match status" value="2"/>
</dbReference>
<dbReference type="PROSITE" id="PS01187">
    <property type="entry name" value="EGF_CA"/>
    <property type="match status" value="2"/>
</dbReference>
<keyword evidence="10" id="KW-1185">Reference proteome</keyword>
<evidence type="ECO:0000313" key="9">
    <source>
        <dbReference type="EMBL" id="CAC5372968.1"/>
    </source>
</evidence>
<organism evidence="9 10">
    <name type="scientific">Mytilus coruscus</name>
    <name type="common">Sea mussel</name>
    <dbReference type="NCBI Taxonomy" id="42192"/>
    <lineage>
        <taxon>Eukaryota</taxon>
        <taxon>Metazoa</taxon>
        <taxon>Spiralia</taxon>
        <taxon>Lophotrochozoa</taxon>
        <taxon>Mollusca</taxon>
        <taxon>Bivalvia</taxon>
        <taxon>Autobranchia</taxon>
        <taxon>Pteriomorphia</taxon>
        <taxon>Mytilida</taxon>
        <taxon>Mytiloidea</taxon>
        <taxon>Mytilidae</taxon>
        <taxon>Mytilinae</taxon>
        <taxon>Mytilus</taxon>
    </lineage>
</organism>
<dbReference type="PROSITE" id="PS50026">
    <property type="entry name" value="EGF_3"/>
    <property type="match status" value="2"/>
</dbReference>
<dbReference type="InterPro" id="IPR049883">
    <property type="entry name" value="NOTCH1_EGF-like"/>
</dbReference>
<dbReference type="PROSITE" id="PS50184">
    <property type="entry name" value="VWFC_2"/>
    <property type="match status" value="1"/>
</dbReference>
<dbReference type="Gene3D" id="6.20.200.20">
    <property type="match status" value="1"/>
</dbReference>
<feature type="domain" description="EGF-like" evidence="7">
    <location>
        <begin position="92"/>
        <end position="124"/>
    </location>
</feature>
<protein>
    <submittedName>
        <fullName evidence="9">Protein kinase C-binding protein NELL2,Protein NEL,Protein kinase C-binding protein NELL1</fullName>
    </submittedName>
</protein>
<dbReference type="InterPro" id="IPR009030">
    <property type="entry name" value="Growth_fac_rcpt_cys_sf"/>
</dbReference>
<dbReference type="PROSITE" id="PS00022">
    <property type="entry name" value="EGF_1"/>
    <property type="match status" value="1"/>
</dbReference>
<feature type="disulfide bond" evidence="6">
    <location>
        <begin position="114"/>
        <end position="123"/>
    </location>
</feature>
<evidence type="ECO:0000256" key="3">
    <source>
        <dbReference type="ARBA" id="ARBA00022737"/>
    </source>
</evidence>
<dbReference type="Pfam" id="PF00093">
    <property type="entry name" value="VWC"/>
    <property type="match status" value="1"/>
</dbReference>
<keyword evidence="9" id="KW-0418">Kinase</keyword>
<dbReference type="PROSITE" id="PS01186">
    <property type="entry name" value="EGF_2"/>
    <property type="match status" value="1"/>
</dbReference>
<dbReference type="Proteomes" id="UP000507470">
    <property type="component" value="Unassembled WGS sequence"/>
</dbReference>
<keyword evidence="4 6" id="KW-1015">Disulfide bond</keyword>
<dbReference type="EMBL" id="CACVKT020001876">
    <property type="protein sequence ID" value="CAC5372968.1"/>
    <property type="molecule type" value="Genomic_DNA"/>
</dbReference>
<dbReference type="PANTHER" id="PTHR24042">
    <property type="entry name" value="NEL HOMOLOG"/>
    <property type="match status" value="1"/>
</dbReference>
<dbReference type="SUPFAM" id="SSF57184">
    <property type="entry name" value="Growth factor receptor domain"/>
    <property type="match status" value="1"/>
</dbReference>
<dbReference type="InterPro" id="IPR000152">
    <property type="entry name" value="EGF-type_Asp/Asn_hydroxyl_site"/>
</dbReference>
<keyword evidence="3" id="KW-0677">Repeat</keyword>
<dbReference type="GO" id="GO:0005615">
    <property type="term" value="C:extracellular space"/>
    <property type="evidence" value="ECO:0007669"/>
    <property type="project" value="TreeGrafter"/>
</dbReference>
<dbReference type="InterPro" id="IPR051586">
    <property type="entry name" value="PKC-binding_NELL"/>
</dbReference>
<dbReference type="SMART" id="SM00214">
    <property type="entry name" value="VWC"/>
    <property type="match status" value="2"/>
</dbReference>
<dbReference type="InterPro" id="IPR001007">
    <property type="entry name" value="VWF_dom"/>
</dbReference>
<feature type="disulfide bond" evidence="6">
    <location>
        <begin position="96"/>
        <end position="106"/>
    </location>
</feature>
<dbReference type="Gene3D" id="2.10.70.10">
    <property type="entry name" value="Complement Module, domain 1"/>
    <property type="match status" value="1"/>
</dbReference>
<dbReference type="OrthoDB" id="6516201at2759"/>
<dbReference type="SMART" id="SM00181">
    <property type="entry name" value="EGF"/>
    <property type="match status" value="3"/>
</dbReference>
<dbReference type="PANTHER" id="PTHR24042:SF5">
    <property type="entry name" value="EGF-LIKE CALCIUM-BINDING DOMAIN-CONTAINING PROTEIN"/>
    <property type="match status" value="1"/>
</dbReference>
<dbReference type="InterPro" id="IPR000742">
    <property type="entry name" value="EGF"/>
</dbReference>
<evidence type="ECO:0000256" key="4">
    <source>
        <dbReference type="ARBA" id="ARBA00023157"/>
    </source>
</evidence>
<keyword evidence="2" id="KW-0732">Signal</keyword>
<dbReference type="PROSITE" id="PS00010">
    <property type="entry name" value="ASX_HYDROXYL"/>
    <property type="match status" value="2"/>
</dbReference>
<evidence type="ECO:0000256" key="2">
    <source>
        <dbReference type="ARBA" id="ARBA00022729"/>
    </source>
</evidence>
<dbReference type="Pfam" id="PF07645">
    <property type="entry name" value="EGF_CA"/>
    <property type="match status" value="2"/>
</dbReference>
<gene>
    <name evidence="9" type="ORF">MCOR_10889</name>
</gene>
<dbReference type="FunFam" id="2.10.25.10:FF:000038">
    <property type="entry name" value="Fibrillin 2"/>
    <property type="match status" value="1"/>
</dbReference>
<dbReference type="InterPro" id="IPR001881">
    <property type="entry name" value="EGF-like_Ca-bd_dom"/>
</dbReference>
<feature type="domain" description="EGF-like" evidence="7">
    <location>
        <begin position="126"/>
        <end position="164"/>
    </location>
</feature>
<dbReference type="SMART" id="SM00179">
    <property type="entry name" value="EGF_CA"/>
    <property type="match status" value="2"/>
</dbReference>
<dbReference type="SUPFAM" id="SSF57603">
    <property type="entry name" value="FnI-like domain"/>
    <property type="match status" value="2"/>
</dbReference>
<proteinExistence type="predicted"/>
<dbReference type="GO" id="GO:0005509">
    <property type="term" value="F:calcium ion binding"/>
    <property type="evidence" value="ECO:0007669"/>
    <property type="project" value="InterPro"/>
</dbReference>
<keyword evidence="9" id="KW-0808">Transferase</keyword>
<sequence length="401" mass="44822">MIAMRMLCATVHTLATVVNVKKDILVMGMIVNVSNCRFKFDYQGKLLSVYIWFDYQGKLLSVNIWFDYQGKLQSVYVRFDYQGGSPYFSPPFSAVCPGGCLNGGKCVSPNVCECLHGYIGINCELDIDECAIGISKCTVNSVCINTPGWYQCDCLEGYHSTWPDNNFGSLCLDVNECQGEGDGHTCHVSTTCVNTEGGYTCACQIGMPCINDCMRNGEYHRNNSIWTDEEDKCIQCQCQNGVTSCHKKPCDCSLADVDFECCRHCDESSKCQHQEVPIFLKNGERWIFQCQTCECLDGEIDCWPLTCPKVACHTTIQEPGDCCPRCVEDNPCRSFIHETGGADNSASSCLYKGNRYTHGDHWVLREDTCTSCECKAGHICCLFNHTCTSLPEKYHNSYTLT</sequence>
<dbReference type="GO" id="GO:0016301">
    <property type="term" value="F:kinase activity"/>
    <property type="evidence" value="ECO:0007669"/>
    <property type="project" value="UniProtKB-KW"/>
</dbReference>
<accession>A0A6J8AT39</accession>
<evidence type="ECO:0000256" key="6">
    <source>
        <dbReference type="PROSITE-ProRule" id="PRU00076"/>
    </source>
</evidence>
<dbReference type="AlphaFoldDB" id="A0A6J8AT39"/>
<evidence type="ECO:0000256" key="5">
    <source>
        <dbReference type="ARBA" id="ARBA00023180"/>
    </source>
</evidence>